<dbReference type="PANTHER" id="PTHR14649:SF1">
    <property type="entry name" value="ZINC FINGER C2HC DOMAIN-CONTAINING PROTEIN 1C"/>
    <property type="match status" value="1"/>
</dbReference>
<proteinExistence type="inferred from homology"/>
<name>A0A1B6E8B0_9HEMI</name>
<organism evidence="10">
    <name type="scientific">Clastoptera arizonana</name>
    <name type="common">Arizona spittle bug</name>
    <dbReference type="NCBI Taxonomy" id="38151"/>
    <lineage>
        <taxon>Eukaryota</taxon>
        <taxon>Metazoa</taxon>
        <taxon>Ecdysozoa</taxon>
        <taxon>Arthropoda</taxon>
        <taxon>Hexapoda</taxon>
        <taxon>Insecta</taxon>
        <taxon>Pterygota</taxon>
        <taxon>Neoptera</taxon>
        <taxon>Paraneoptera</taxon>
        <taxon>Hemiptera</taxon>
        <taxon>Auchenorrhyncha</taxon>
        <taxon>Cercopoidea</taxon>
        <taxon>Clastopteridae</taxon>
        <taxon>Clastoptera</taxon>
    </lineage>
</organism>
<evidence type="ECO:0000256" key="5">
    <source>
        <dbReference type="ARBA" id="ARBA00023054"/>
    </source>
</evidence>
<reference evidence="10" key="1">
    <citation type="submission" date="2015-12" db="EMBL/GenBank/DDBJ databases">
        <title>De novo transcriptome assembly of four potential Pierce s Disease insect vectors from Arizona vineyards.</title>
        <authorList>
            <person name="Tassone E.E."/>
        </authorList>
    </citation>
    <scope>NUCLEOTIDE SEQUENCE</scope>
</reference>
<evidence type="ECO:0000313" key="9">
    <source>
        <dbReference type="EMBL" id="JAS32529.1"/>
    </source>
</evidence>
<feature type="region of interest" description="Disordered" evidence="7">
    <location>
        <begin position="96"/>
        <end position="121"/>
    </location>
</feature>
<sequence length="468" mass="52637">GTAPGKSRVQISTLTIDIKDFFIVHSSHKAKFQQKQLEEREQKLLALYEEQSQAYRINQGGGKVRQLFQERRTHQQPGLDRSYPLEPIYDNRREARGRSLDRNQNTNWKNQQPQRSKSQIRKYPLQTDDNHLYNSRNNSDEPVLDKSFRNQPYLFGDENDYFTEVKNNLDTSSVFKKLPNIGGSTLANENPLKKDLGTRVPDYQNNMSPAKESVLKKPTPTATKVNVSSLTKSISKMTTNNKVTEVNPPVAANSTKSIKSTLNNNKRIISPPSSGSSSRPASNTTIKEPVMSTKLMKPATKPAPKLAARRPSSSSTTGLASCKICSRNFAPDRVKAHEEICAKTSRKKRKAFDPVKQRLKGTEAEPYLRRGKPQPPPLPNKSNWRKKHEDFINNIRAAKVAQAHVARGGKLTDLPPPPPMDTSDLIPCPHCGRKFNDAAAERHIPKCATMLHNKPKPAVKNAPVKRRY</sequence>
<evidence type="ECO:0000256" key="7">
    <source>
        <dbReference type="SAM" id="MobiDB-lite"/>
    </source>
</evidence>
<feature type="domain" description="C2HC/C3H-type" evidence="8">
    <location>
        <begin position="318"/>
        <end position="347"/>
    </location>
</feature>
<evidence type="ECO:0000256" key="1">
    <source>
        <dbReference type="ARBA" id="ARBA00010843"/>
    </source>
</evidence>
<accession>A0A1B6E8B0</accession>
<feature type="compositionally biased region" description="Low complexity" evidence="7">
    <location>
        <begin position="293"/>
        <end position="315"/>
    </location>
</feature>
<evidence type="ECO:0000256" key="6">
    <source>
        <dbReference type="PROSITE-ProRule" id="PRU01371"/>
    </source>
</evidence>
<feature type="domain" description="C2HC/C3H-type" evidence="8">
    <location>
        <begin position="424"/>
        <end position="453"/>
    </location>
</feature>
<comment type="similarity">
    <text evidence="1">Belongs to the ZC2HC1 family.</text>
</comment>
<keyword evidence="5" id="KW-0175">Coiled coil</keyword>
<dbReference type="InterPro" id="IPR026104">
    <property type="entry name" value="ZNF_C2HC_dom_1C"/>
</dbReference>
<dbReference type="Pfam" id="PF13913">
    <property type="entry name" value="zf-C2HC_2"/>
    <property type="match status" value="2"/>
</dbReference>
<feature type="non-terminal residue" evidence="10">
    <location>
        <position position="1"/>
    </location>
</feature>
<evidence type="ECO:0000256" key="3">
    <source>
        <dbReference type="ARBA" id="ARBA00022771"/>
    </source>
</evidence>
<feature type="region of interest" description="Disordered" evidence="7">
    <location>
        <begin position="264"/>
        <end position="319"/>
    </location>
</feature>
<keyword evidence="2" id="KW-0479">Metal-binding</keyword>
<evidence type="ECO:0000256" key="2">
    <source>
        <dbReference type="ARBA" id="ARBA00022723"/>
    </source>
</evidence>
<dbReference type="PROSITE" id="PS52027">
    <property type="entry name" value="ZF_C2HC_C3H"/>
    <property type="match status" value="2"/>
</dbReference>
<keyword evidence="4" id="KW-0862">Zinc</keyword>
<dbReference type="Gene3D" id="3.30.160.60">
    <property type="entry name" value="Classic Zinc Finger"/>
    <property type="match status" value="2"/>
</dbReference>
<gene>
    <name evidence="9" type="ORF">g.20813</name>
    <name evidence="10" type="ORF">g.20816</name>
</gene>
<evidence type="ECO:0000259" key="8">
    <source>
        <dbReference type="PROSITE" id="PS52027"/>
    </source>
</evidence>
<evidence type="ECO:0000256" key="4">
    <source>
        <dbReference type="ARBA" id="ARBA00022833"/>
    </source>
</evidence>
<evidence type="ECO:0000313" key="10">
    <source>
        <dbReference type="EMBL" id="JAS34159.1"/>
    </source>
</evidence>
<dbReference type="PANTHER" id="PTHR14649">
    <property type="entry name" value="ZINC FINGER C2HC DOMAIN-CONTAINING PROTEIN 1C"/>
    <property type="match status" value="1"/>
</dbReference>
<dbReference type="AlphaFoldDB" id="A0A1B6E8B0"/>
<keyword evidence="3 6" id="KW-0863">Zinc-finger</keyword>
<dbReference type="EMBL" id="GEDC01003139">
    <property type="protein sequence ID" value="JAS34159.1"/>
    <property type="molecule type" value="Transcribed_RNA"/>
</dbReference>
<feature type="compositionally biased region" description="Polar residues" evidence="7">
    <location>
        <begin position="102"/>
        <end position="117"/>
    </location>
</feature>
<feature type="region of interest" description="Disordered" evidence="7">
    <location>
        <begin position="174"/>
        <end position="204"/>
    </location>
</feature>
<dbReference type="GO" id="GO:0008270">
    <property type="term" value="F:zinc ion binding"/>
    <property type="evidence" value="ECO:0007669"/>
    <property type="project" value="UniProtKB-KW"/>
</dbReference>
<dbReference type="EMBL" id="GEDC01004769">
    <property type="protein sequence ID" value="JAS32529.1"/>
    <property type="molecule type" value="Transcribed_RNA"/>
</dbReference>
<feature type="compositionally biased region" description="Low complexity" evidence="7">
    <location>
        <begin position="270"/>
        <end position="282"/>
    </location>
</feature>
<protein>
    <recommendedName>
        <fullName evidence="8">C2HC/C3H-type domain-containing protein</fullName>
    </recommendedName>
</protein>
<dbReference type="InterPro" id="IPR049899">
    <property type="entry name" value="Znf_C2HC_C3H"/>
</dbReference>